<dbReference type="OrthoDB" id="7261578at2"/>
<evidence type="ECO:0000313" key="2">
    <source>
        <dbReference type="Proteomes" id="UP000264120"/>
    </source>
</evidence>
<protein>
    <submittedName>
        <fullName evidence="1">Uncharacterized protein</fullName>
    </submittedName>
</protein>
<dbReference type="RefSeq" id="WP_118962622.1">
    <property type="nucleotide sequence ID" value="NZ_CP023036.1"/>
</dbReference>
<evidence type="ECO:0000313" key="1">
    <source>
        <dbReference type="EMBL" id="AXY21806.1"/>
    </source>
</evidence>
<dbReference type="Proteomes" id="UP000264120">
    <property type="component" value="Chromosome"/>
</dbReference>
<dbReference type="EMBL" id="CP023036">
    <property type="protein sequence ID" value="AXY21806.1"/>
    <property type="molecule type" value="Genomic_DNA"/>
</dbReference>
<accession>A0A347WAB3</accession>
<keyword evidence="2" id="KW-1185">Reference proteome</keyword>
<sequence>MSAFSRLWHRAPLWRMSLYTIFPFLLLAVIFPPAYLIRLLPALKPITASIHNHLGMVDEPPATDNAAADGGGGNGGGGDGAVTMLPITDRLTNSIPFAGRVLPLPAGVWHPVMSVVNGPHGEVLENILVRVEGHVVTGLIGAESNIQPVPESAITNIDSTCHDDRNFMSRVISAHPPAMECWFTAAVYPSSINRTAVIANRLKEEGFILPPVFLKTGWSYSQPAGDHNVNVETVTMFLNPVNTDATKALRSPESWTKENLAQQPAASDFVKRTDTWIAAWAPVLHDGFNGDMLATNEAQRARLSRDPAAPLPGQGSPLD</sequence>
<gene>
    <name evidence="1" type="ORF">CD178_01009</name>
</gene>
<proteinExistence type="predicted"/>
<reference evidence="1 2" key="1">
    <citation type="submission" date="2017-08" db="EMBL/GenBank/DDBJ databases">
        <title>Complete genome sequence of Gluconacetobacter saccharivorans CV1 isolated from Fermented Vinegar.</title>
        <authorList>
            <person name="Kim S.-Y."/>
        </authorList>
    </citation>
    <scope>NUCLEOTIDE SEQUENCE [LARGE SCALE GENOMIC DNA]</scope>
    <source>
        <strain evidence="1 2">CV1</strain>
    </source>
</reference>
<organism evidence="1 2">
    <name type="scientific">Komagataeibacter saccharivorans</name>
    <dbReference type="NCBI Taxonomy" id="265959"/>
    <lineage>
        <taxon>Bacteria</taxon>
        <taxon>Pseudomonadati</taxon>
        <taxon>Pseudomonadota</taxon>
        <taxon>Alphaproteobacteria</taxon>
        <taxon>Acetobacterales</taxon>
        <taxon>Acetobacteraceae</taxon>
        <taxon>Komagataeibacter</taxon>
    </lineage>
</organism>
<name>A0A347WAB3_9PROT</name>
<dbReference type="AlphaFoldDB" id="A0A347WAB3"/>
<dbReference type="KEGG" id="ksc:CD178_01009"/>